<dbReference type="Proteomes" id="UP001623330">
    <property type="component" value="Unassembled WGS sequence"/>
</dbReference>
<reference evidence="1 2" key="1">
    <citation type="submission" date="2024-05" db="EMBL/GenBank/DDBJ databases">
        <title>Long read based assembly of the Candida bracarensis genome reveals expanded adhesin content.</title>
        <authorList>
            <person name="Marcet-Houben M."/>
            <person name="Ksiezopolska E."/>
            <person name="Gabaldon T."/>
        </authorList>
    </citation>
    <scope>NUCLEOTIDE SEQUENCE [LARGE SCALE GENOMIC DNA]</scope>
    <source>
        <strain evidence="1 2">CBM6</strain>
    </source>
</reference>
<sequence>MTNIEQPQPVHCEYDDMRDLHTPMVMTPVNGIITNNNVNGTLGFKGLGKQTITQHLPPYLNANRTRQNSNSSLASSVSDFPMNTGYSLRKQALSNTPLNGSGSSNGGGQFSQQFISLLMEAYQVISMDPTVTPFDTMNPPSAILNRVAKLAIDTATERAIDIGFERNNWLLTLVRQRLLQEVRKDGYLSRNASLVSLPPAAPMFEMMNSNNTVFQPGNDGYGVDYFNYNFAQLSQASNNGNNMNSNDLNMNNNNVSPNNFVGTPTAGNDTMNLNFPNPSVITRQRSSTLSPLPSSLNIPEDSTLMIPDIFKRRMDCLKMKR</sequence>
<comment type="caution">
    <text evidence="1">The sequence shown here is derived from an EMBL/GenBank/DDBJ whole genome shotgun (WGS) entry which is preliminary data.</text>
</comment>
<dbReference type="EMBL" id="JBEVYD010000004">
    <property type="protein sequence ID" value="KAL3233646.1"/>
    <property type="molecule type" value="Genomic_DNA"/>
</dbReference>
<gene>
    <name evidence="1" type="ORF">RNJ44_03686</name>
</gene>
<proteinExistence type="predicted"/>
<keyword evidence="2" id="KW-1185">Reference proteome</keyword>
<name>A0ABR4NXN8_9SACH</name>
<organism evidence="1 2">
    <name type="scientific">Nakaseomyces bracarensis</name>
    <dbReference type="NCBI Taxonomy" id="273131"/>
    <lineage>
        <taxon>Eukaryota</taxon>
        <taxon>Fungi</taxon>
        <taxon>Dikarya</taxon>
        <taxon>Ascomycota</taxon>
        <taxon>Saccharomycotina</taxon>
        <taxon>Saccharomycetes</taxon>
        <taxon>Saccharomycetales</taxon>
        <taxon>Saccharomycetaceae</taxon>
        <taxon>Nakaseomyces</taxon>
    </lineage>
</organism>
<evidence type="ECO:0000313" key="2">
    <source>
        <dbReference type="Proteomes" id="UP001623330"/>
    </source>
</evidence>
<protein>
    <submittedName>
        <fullName evidence="1">Uncharacterized protein</fullName>
    </submittedName>
</protein>
<evidence type="ECO:0000313" key="1">
    <source>
        <dbReference type="EMBL" id="KAL3233646.1"/>
    </source>
</evidence>
<accession>A0ABR4NXN8</accession>